<dbReference type="PANTHER" id="PTHR24123">
    <property type="entry name" value="ANKYRIN REPEAT-CONTAINING"/>
    <property type="match status" value="1"/>
</dbReference>
<feature type="repeat" description="ANK" evidence="3">
    <location>
        <begin position="956"/>
        <end position="988"/>
    </location>
</feature>
<feature type="repeat" description="ANK" evidence="3">
    <location>
        <begin position="422"/>
        <end position="450"/>
    </location>
</feature>
<feature type="repeat" description="ANK" evidence="3">
    <location>
        <begin position="778"/>
        <end position="806"/>
    </location>
</feature>
<accession>A0A9P8VYY0</accession>
<evidence type="ECO:0000313" key="5">
    <source>
        <dbReference type="EMBL" id="KAH6885448.1"/>
    </source>
</evidence>
<keyword evidence="1" id="KW-0677">Repeat</keyword>
<feature type="domain" description="Clr5" evidence="4">
    <location>
        <begin position="10"/>
        <end position="61"/>
    </location>
</feature>
<comment type="caution">
    <text evidence="5">The sequence shown here is derived from an EMBL/GenBank/DDBJ whole genome shotgun (WGS) entry which is preliminary data.</text>
</comment>
<keyword evidence="2 3" id="KW-0040">ANK repeat</keyword>
<feature type="repeat" description="ANK" evidence="3">
    <location>
        <begin position="537"/>
        <end position="569"/>
    </location>
</feature>
<dbReference type="Pfam" id="PF14420">
    <property type="entry name" value="Clr5"/>
    <property type="match status" value="1"/>
</dbReference>
<feature type="repeat" description="ANK" evidence="3">
    <location>
        <begin position="318"/>
        <end position="350"/>
    </location>
</feature>
<evidence type="ECO:0000313" key="6">
    <source>
        <dbReference type="Proteomes" id="UP000777438"/>
    </source>
</evidence>
<feature type="repeat" description="ANK" evidence="3">
    <location>
        <begin position="1149"/>
        <end position="1177"/>
    </location>
</feature>
<dbReference type="Gene3D" id="1.25.40.20">
    <property type="entry name" value="Ankyrin repeat-containing domain"/>
    <property type="match status" value="6"/>
</dbReference>
<feature type="repeat" description="ANK" evidence="3">
    <location>
        <begin position="570"/>
        <end position="602"/>
    </location>
</feature>
<protein>
    <submittedName>
        <fullName evidence="5">Ankyrin repeat-containing domain protein</fullName>
    </submittedName>
</protein>
<dbReference type="Pfam" id="PF12796">
    <property type="entry name" value="Ank_2"/>
    <property type="match status" value="7"/>
</dbReference>
<feature type="repeat" description="ANK" evidence="3">
    <location>
        <begin position="674"/>
        <end position="706"/>
    </location>
</feature>
<keyword evidence="6" id="KW-1185">Reference proteome</keyword>
<name>A0A9P8VYY0_9HYPO</name>
<evidence type="ECO:0000259" key="4">
    <source>
        <dbReference type="Pfam" id="PF14420"/>
    </source>
</evidence>
<dbReference type="PROSITE" id="PS50297">
    <property type="entry name" value="ANK_REP_REGION"/>
    <property type="match status" value="17"/>
</dbReference>
<dbReference type="InterPro" id="IPR025676">
    <property type="entry name" value="Clr5_dom"/>
</dbReference>
<dbReference type="EMBL" id="JAGPYM010000018">
    <property type="protein sequence ID" value="KAH6885448.1"/>
    <property type="molecule type" value="Genomic_DNA"/>
</dbReference>
<dbReference type="InterPro" id="IPR051165">
    <property type="entry name" value="Multifunctional_ANK_Repeat"/>
</dbReference>
<evidence type="ECO:0000256" key="1">
    <source>
        <dbReference type="ARBA" id="ARBA00022737"/>
    </source>
</evidence>
<dbReference type="PROSITE" id="PS50088">
    <property type="entry name" value="ANK_REPEAT"/>
    <property type="match status" value="17"/>
</dbReference>
<dbReference type="OrthoDB" id="539213at2759"/>
<dbReference type="Proteomes" id="UP000777438">
    <property type="component" value="Unassembled WGS sequence"/>
</dbReference>
<feature type="repeat" description="ANK" evidence="3">
    <location>
        <begin position="1032"/>
        <end position="1065"/>
    </location>
</feature>
<dbReference type="SMART" id="SM00248">
    <property type="entry name" value="ANK"/>
    <property type="match status" value="26"/>
</dbReference>
<proteinExistence type="predicted"/>
<dbReference type="PRINTS" id="PR01415">
    <property type="entry name" value="ANKYRIN"/>
</dbReference>
<evidence type="ECO:0000256" key="2">
    <source>
        <dbReference type="ARBA" id="ARBA00023043"/>
    </source>
</evidence>
<reference evidence="5 6" key="1">
    <citation type="journal article" date="2021" name="Nat. Commun.">
        <title>Genetic determinants of endophytism in the Arabidopsis root mycobiome.</title>
        <authorList>
            <person name="Mesny F."/>
            <person name="Miyauchi S."/>
            <person name="Thiergart T."/>
            <person name="Pickel B."/>
            <person name="Atanasova L."/>
            <person name="Karlsson M."/>
            <person name="Huettel B."/>
            <person name="Barry K.W."/>
            <person name="Haridas S."/>
            <person name="Chen C."/>
            <person name="Bauer D."/>
            <person name="Andreopoulos W."/>
            <person name="Pangilinan J."/>
            <person name="LaButti K."/>
            <person name="Riley R."/>
            <person name="Lipzen A."/>
            <person name="Clum A."/>
            <person name="Drula E."/>
            <person name="Henrissat B."/>
            <person name="Kohler A."/>
            <person name="Grigoriev I.V."/>
            <person name="Martin F.M."/>
            <person name="Hacquard S."/>
        </authorList>
    </citation>
    <scope>NUCLEOTIDE SEQUENCE [LARGE SCALE GENOMIC DNA]</scope>
    <source>
        <strain evidence="5 6">MPI-CAGE-CH-0241</strain>
    </source>
</reference>
<feature type="repeat" description="ANK" evidence="3">
    <location>
        <begin position="920"/>
        <end position="952"/>
    </location>
</feature>
<evidence type="ECO:0000256" key="3">
    <source>
        <dbReference type="PROSITE-ProRule" id="PRU00023"/>
    </source>
</evidence>
<dbReference type="InterPro" id="IPR002110">
    <property type="entry name" value="Ankyrin_rpt"/>
</dbReference>
<feature type="repeat" description="ANK" evidence="3">
    <location>
        <begin position="605"/>
        <end position="637"/>
    </location>
</feature>
<dbReference type="Pfam" id="PF00023">
    <property type="entry name" value="Ank"/>
    <property type="match status" value="3"/>
</dbReference>
<organism evidence="5 6">
    <name type="scientific">Thelonectria olida</name>
    <dbReference type="NCBI Taxonomy" id="1576542"/>
    <lineage>
        <taxon>Eukaryota</taxon>
        <taxon>Fungi</taxon>
        <taxon>Dikarya</taxon>
        <taxon>Ascomycota</taxon>
        <taxon>Pezizomycotina</taxon>
        <taxon>Sordariomycetes</taxon>
        <taxon>Hypocreomycetidae</taxon>
        <taxon>Hypocreales</taxon>
        <taxon>Nectriaceae</taxon>
        <taxon>Thelonectria</taxon>
    </lineage>
</organism>
<gene>
    <name evidence="5" type="ORF">B0T10DRAFT_95717</name>
</gene>
<sequence length="1313" mass="141643">MAPGRTILNTEWDRHKGHIRALFLEQNLTHKQLAERMAIDHGFVATEKQYVRKLLRWNMRKNATNQGWEHVSRVVEKRKREGKASAISFRGKAISDEQMKKKVGSYLCSSSFFGAPLETVPMRLPEGFIVRTPTPIDASHLITFNTLPWFRFQDSLETLISISPGSFTLNFSSKDFDRLAASFLGNASCVARAGFGSHDKLLSNLDSVMPNRPINNSSQIQKLAQTSFFARLLQHAIYLSSNGLLDEERTHGLVKSIIETKNVRLLEQILQVRGSTVKIFATNIFCSAIRLQHDRLVQALLKSGVNPNSSIAYDRMGGGATALQLAVTARSPTIVKLLVDSGANPDLRYRNEFSSSYDMGLPLTLAIGPPNEEAGILMTKILLEAGAHPNVWQLVQAVENQNVPTAKQLVNAGVDVNEATPAGVSIVRLAAQRANLELVKLLLGAGADVNTPLPRGLPTPIQVTASLSSSSSLNSLLHASASTNLDLLKVLLDAGANVNESAFGSPTPLQIACRREDFEMIKLLLESGADANVVEQDMPSPLHIACELANFEMANLLLEYGADANPTTWKMDTPLQMAIMKGHQDLINLLLRGGADINAPPRPMGGRTALQAAAENGNLELVQHLSLQGGNIHAKAAELGGLSCLQGAASAGNLELVETLLALGAEVNPPRSALGTTALQAAVMKGHTEVVRKLIGAGAEVHHCDHEEPLLNIAVEKEDIDLLETLLEVADPNFPIRPTISTPLHCAIRQKSTAIVRRLLMAGADLNQPSASRHRIFRRYTPLAAAVEAGNVDMIHLLVNAGAIINPSLPEHELCPQPLFDAIHCGNCSIVQLLLSLGADPNQTEPFYMGDTPLMAAARIGNIDIIHALVNAGAATSPSLAEVKPSPFLLFDAIRRGNFSIVQLLLSLGADPNQTEPFYMGDTPLVAAARVSNVDIIHALVNAGAAINPSLSKENPTELPLHEAVRRGNLDIVQLFLSLGTNPNQLEPRSGCTALYWATKVDRTYCDSTTAGEEIVQTLIDYGADVNASCKNGELPLHAALLNGNAVPLLRILIDHGVDVNVPRHGEHPLNSILGLGEQQYQGEWSATFTTAGLNFDATYDGCSLSHNYPTLDSIWDGCVLTHVRASLKEPLMRMMIDAGADINICSDRFQTPLQDAIRNRESNVVRLLLDKNADVNGSPVANYGRTALQAASANGDLSLVQELVNRGARINALPAENGGATAIQLAAIRGHFSVAVFLVENGADVNAAAAPREGRTALEGAAEWGRHDMVHFLLENDKEDETIEERCQKAAKFAEGNGHAIIAGILRAWKKL</sequence>
<feature type="repeat" description="ANK" evidence="3">
    <location>
        <begin position="1184"/>
        <end position="1216"/>
    </location>
</feature>
<feature type="repeat" description="ANK" evidence="3">
    <location>
        <begin position="640"/>
        <end position="672"/>
    </location>
</feature>
<feature type="repeat" description="ANK" evidence="3">
    <location>
        <begin position="739"/>
        <end position="771"/>
    </location>
</feature>
<feature type="repeat" description="ANK" evidence="3">
    <location>
        <begin position="1219"/>
        <end position="1251"/>
    </location>
</feature>
<feature type="repeat" description="ANK" evidence="3">
    <location>
        <begin position="504"/>
        <end position="536"/>
    </location>
</feature>
<dbReference type="PANTHER" id="PTHR24123:SF33">
    <property type="entry name" value="PROTEIN HOS4"/>
    <property type="match status" value="1"/>
</dbReference>
<feature type="repeat" description="ANK" evidence="3">
    <location>
        <begin position="849"/>
        <end position="874"/>
    </location>
</feature>
<dbReference type="InterPro" id="IPR036770">
    <property type="entry name" value="Ankyrin_rpt-contain_sf"/>
</dbReference>
<dbReference type="SUPFAM" id="SSF48403">
    <property type="entry name" value="Ankyrin repeat"/>
    <property type="match status" value="4"/>
</dbReference>